<gene>
    <name evidence="3" type="ORF">ACFPK8_11150</name>
</gene>
<evidence type="ECO:0000313" key="4">
    <source>
        <dbReference type="Proteomes" id="UP001595937"/>
    </source>
</evidence>
<dbReference type="InterPro" id="IPR000182">
    <property type="entry name" value="GNAT_dom"/>
</dbReference>
<dbReference type="Pfam" id="PF13302">
    <property type="entry name" value="Acetyltransf_3"/>
    <property type="match status" value="1"/>
</dbReference>
<reference evidence="4" key="1">
    <citation type="journal article" date="2019" name="Int. J. Syst. Evol. Microbiol.">
        <title>The Global Catalogue of Microorganisms (GCM) 10K type strain sequencing project: providing services to taxonomists for standard genome sequencing and annotation.</title>
        <authorList>
            <consortium name="The Broad Institute Genomics Platform"/>
            <consortium name="The Broad Institute Genome Sequencing Center for Infectious Disease"/>
            <person name="Wu L."/>
            <person name="Ma J."/>
        </authorList>
    </citation>
    <scope>NUCLEOTIDE SEQUENCE [LARGE SCALE GENOMIC DNA]</scope>
    <source>
        <strain evidence="4">CGMCC 1.16455</strain>
    </source>
</reference>
<dbReference type="InterPro" id="IPR051531">
    <property type="entry name" value="N-acetyltransferase"/>
</dbReference>
<feature type="domain" description="N-acetyltransferase" evidence="2">
    <location>
        <begin position="17"/>
        <end position="184"/>
    </location>
</feature>
<accession>A0ABW0FH19</accession>
<dbReference type="GO" id="GO:0016746">
    <property type="term" value="F:acyltransferase activity"/>
    <property type="evidence" value="ECO:0007669"/>
    <property type="project" value="UniProtKB-KW"/>
</dbReference>
<dbReference type="PROSITE" id="PS51186">
    <property type="entry name" value="GNAT"/>
    <property type="match status" value="1"/>
</dbReference>
<keyword evidence="4" id="KW-1185">Reference proteome</keyword>
<evidence type="ECO:0000313" key="3">
    <source>
        <dbReference type="EMBL" id="MFC5298068.1"/>
    </source>
</evidence>
<keyword evidence="3" id="KW-0012">Acyltransferase</keyword>
<evidence type="ECO:0000259" key="2">
    <source>
        <dbReference type="PROSITE" id="PS51186"/>
    </source>
</evidence>
<sequence>MNSRSESAGVRLATDRLRLRPGRVGDAVVHRELWAERDPRVPPHRRIDADGRPTLRDLEDSLRSGPQASGLGLLAVELRDDGRTVGYCGLVEGGPGSAALDGQPPGPEIAFELLSRAQGQGYATEAARAVVEWSRREGLERLHATVWSWNSPSLRVLEKLGFEETARTSPDGASGDMVVVTLEL</sequence>
<feature type="region of interest" description="Disordered" evidence="1">
    <location>
        <begin position="43"/>
        <end position="63"/>
    </location>
</feature>
<dbReference type="EMBL" id="JBHSLN010000024">
    <property type="protein sequence ID" value="MFC5298068.1"/>
    <property type="molecule type" value="Genomic_DNA"/>
</dbReference>
<dbReference type="EC" id="2.3.-.-" evidence="3"/>
<name>A0ABW0FH19_9MICO</name>
<dbReference type="PANTHER" id="PTHR43792">
    <property type="entry name" value="GNAT FAMILY, PUTATIVE (AFU_ORTHOLOGUE AFUA_3G00765)-RELATED-RELATED"/>
    <property type="match status" value="1"/>
</dbReference>
<dbReference type="RefSeq" id="WP_343924895.1">
    <property type="nucleotide sequence ID" value="NZ_BAAAIR010000043.1"/>
</dbReference>
<dbReference type="SUPFAM" id="SSF55729">
    <property type="entry name" value="Acyl-CoA N-acyltransferases (Nat)"/>
    <property type="match status" value="1"/>
</dbReference>
<dbReference type="InterPro" id="IPR016181">
    <property type="entry name" value="Acyl_CoA_acyltransferase"/>
</dbReference>
<dbReference type="PANTHER" id="PTHR43792:SF1">
    <property type="entry name" value="N-ACETYLTRANSFERASE DOMAIN-CONTAINING PROTEIN"/>
    <property type="match status" value="1"/>
</dbReference>
<comment type="caution">
    <text evidence="3">The sequence shown here is derived from an EMBL/GenBank/DDBJ whole genome shotgun (WGS) entry which is preliminary data.</text>
</comment>
<feature type="compositionally biased region" description="Basic and acidic residues" evidence="1">
    <location>
        <begin position="43"/>
        <end position="62"/>
    </location>
</feature>
<dbReference type="GeneID" id="303298006"/>
<evidence type="ECO:0000256" key="1">
    <source>
        <dbReference type="SAM" id="MobiDB-lite"/>
    </source>
</evidence>
<keyword evidence="3" id="KW-0808">Transferase</keyword>
<dbReference type="CDD" id="cd04301">
    <property type="entry name" value="NAT_SF"/>
    <property type="match status" value="1"/>
</dbReference>
<proteinExistence type="predicted"/>
<protein>
    <submittedName>
        <fullName evidence="3">GNAT family N-acetyltransferase</fullName>
        <ecNumber evidence="3">2.3.-.-</ecNumber>
    </submittedName>
</protein>
<dbReference type="Gene3D" id="3.40.630.30">
    <property type="match status" value="1"/>
</dbReference>
<organism evidence="3 4">
    <name type="scientific">Brachybacterium tyrofermentans</name>
    <dbReference type="NCBI Taxonomy" id="47848"/>
    <lineage>
        <taxon>Bacteria</taxon>
        <taxon>Bacillati</taxon>
        <taxon>Actinomycetota</taxon>
        <taxon>Actinomycetes</taxon>
        <taxon>Micrococcales</taxon>
        <taxon>Dermabacteraceae</taxon>
        <taxon>Brachybacterium</taxon>
    </lineage>
</organism>
<dbReference type="Proteomes" id="UP001595937">
    <property type="component" value="Unassembled WGS sequence"/>
</dbReference>